<evidence type="ECO:0000313" key="2">
    <source>
        <dbReference type="Proteomes" id="UP001056120"/>
    </source>
</evidence>
<gene>
    <name evidence="1" type="ORF">L1987_17010</name>
</gene>
<name>A0ACB9IVP4_9ASTR</name>
<accession>A0ACB9IVP4</accession>
<dbReference type="Proteomes" id="UP001056120">
    <property type="component" value="Linkage Group LG06"/>
</dbReference>
<evidence type="ECO:0000313" key="1">
    <source>
        <dbReference type="EMBL" id="KAI3812303.1"/>
    </source>
</evidence>
<reference evidence="1 2" key="2">
    <citation type="journal article" date="2022" name="Mol. Ecol. Resour.">
        <title>The genomes of chicory, endive, great burdock and yacon provide insights into Asteraceae paleo-polyploidization history and plant inulin production.</title>
        <authorList>
            <person name="Fan W."/>
            <person name="Wang S."/>
            <person name="Wang H."/>
            <person name="Wang A."/>
            <person name="Jiang F."/>
            <person name="Liu H."/>
            <person name="Zhao H."/>
            <person name="Xu D."/>
            <person name="Zhang Y."/>
        </authorList>
    </citation>
    <scope>NUCLEOTIDE SEQUENCE [LARGE SCALE GENOMIC DNA]</scope>
    <source>
        <strain evidence="2">cv. Yunnan</strain>
        <tissue evidence="1">Leaves</tissue>
    </source>
</reference>
<dbReference type="EMBL" id="CM042023">
    <property type="protein sequence ID" value="KAI3812303.1"/>
    <property type="molecule type" value="Genomic_DNA"/>
</dbReference>
<proteinExistence type="predicted"/>
<comment type="caution">
    <text evidence="1">The sequence shown here is derived from an EMBL/GenBank/DDBJ whole genome shotgun (WGS) entry which is preliminary data.</text>
</comment>
<keyword evidence="2" id="KW-1185">Reference proteome</keyword>
<organism evidence="1 2">
    <name type="scientific">Smallanthus sonchifolius</name>
    <dbReference type="NCBI Taxonomy" id="185202"/>
    <lineage>
        <taxon>Eukaryota</taxon>
        <taxon>Viridiplantae</taxon>
        <taxon>Streptophyta</taxon>
        <taxon>Embryophyta</taxon>
        <taxon>Tracheophyta</taxon>
        <taxon>Spermatophyta</taxon>
        <taxon>Magnoliopsida</taxon>
        <taxon>eudicotyledons</taxon>
        <taxon>Gunneridae</taxon>
        <taxon>Pentapetalae</taxon>
        <taxon>asterids</taxon>
        <taxon>campanulids</taxon>
        <taxon>Asterales</taxon>
        <taxon>Asteraceae</taxon>
        <taxon>Asteroideae</taxon>
        <taxon>Heliantheae alliance</taxon>
        <taxon>Millerieae</taxon>
        <taxon>Smallanthus</taxon>
    </lineage>
</organism>
<reference evidence="2" key="1">
    <citation type="journal article" date="2022" name="Mol. Ecol. Resour.">
        <title>The genomes of chicory, endive, great burdock and yacon provide insights into Asteraceae palaeo-polyploidization history and plant inulin production.</title>
        <authorList>
            <person name="Fan W."/>
            <person name="Wang S."/>
            <person name="Wang H."/>
            <person name="Wang A."/>
            <person name="Jiang F."/>
            <person name="Liu H."/>
            <person name="Zhao H."/>
            <person name="Xu D."/>
            <person name="Zhang Y."/>
        </authorList>
    </citation>
    <scope>NUCLEOTIDE SEQUENCE [LARGE SCALE GENOMIC DNA]</scope>
    <source>
        <strain evidence="2">cv. Yunnan</strain>
    </source>
</reference>
<protein>
    <submittedName>
        <fullName evidence="1">Uncharacterized protein</fullName>
    </submittedName>
</protein>
<sequence>MTTMNKINAIKFLKFRIIILKENVLHSTMNRNGLRIRSLSVHDPNPNQPTNQPPITRTQTIPEDLN</sequence>